<sequence length="230" mass="24147">MGYPQQPPSQPSYGGYGHQQAPPSRTNGLAIAALVTGLTGFLTCGFTSILAVIFGHVSLSQIRRDGADGRGMALAGVILGWVLTGGWIAFWALSWMGVFSSFLYTAAAIPATATGPARTRLDIGQQPGGTSAPASGEHKVVLEAVGTDGAESAGNITYSQNFRIRQEQGVKLPFSKELSYDGSQPHLYLWVQNAGQAGTIECRIKIDGQVVREAKTSTAFGVCTVTADKP</sequence>
<dbReference type="EMBL" id="BAABDQ010000006">
    <property type="protein sequence ID" value="GAA3550890.1"/>
    <property type="molecule type" value="Genomic_DNA"/>
</dbReference>
<feature type="domain" description="DUF4190" evidence="3">
    <location>
        <begin position="29"/>
        <end position="89"/>
    </location>
</feature>
<evidence type="ECO:0000256" key="1">
    <source>
        <dbReference type="SAM" id="MobiDB-lite"/>
    </source>
</evidence>
<protein>
    <recommendedName>
        <fullName evidence="3">DUF4190 domain-containing protein</fullName>
    </recommendedName>
</protein>
<keyword evidence="2" id="KW-1133">Transmembrane helix</keyword>
<evidence type="ECO:0000313" key="4">
    <source>
        <dbReference type="EMBL" id="GAA3550890.1"/>
    </source>
</evidence>
<accession>A0ABP6WJ70</accession>
<dbReference type="RefSeq" id="WP_345562756.1">
    <property type="nucleotide sequence ID" value="NZ_BAABDQ010000006.1"/>
</dbReference>
<keyword evidence="5" id="KW-1185">Reference proteome</keyword>
<dbReference type="Proteomes" id="UP001500630">
    <property type="component" value="Unassembled WGS sequence"/>
</dbReference>
<keyword evidence="2" id="KW-0472">Membrane</keyword>
<gene>
    <name evidence="4" type="ORF">GCM10022419_033980</name>
</gene>
<dbReference type="Gene3D" id="2.60.40.2880">
    <property type="entry name" value="MmpS1-5, C-terminal soluble domain"/>
    <property type="match status" value="1"/>
</dbReference>
<feature type="transmembrane region" description="Helical" evidence="2">
    <location>
        <begin position="29"/>
        <end position="59"/>
    </location>
</feature>
<feature type="region of interest" description="Disordered" evidence="1">
    <location>
        <begin position="1"/>
        <end position="21"/>
    </location>
</feature>
<dbReference type="InterPro" id="IPR038468">
    <property type="entry name" value="MmpS_C"/>
</dbReference>
<reference evidence="5" key="1">
    <citation type="journal article" date="2019" name="Int. J. Syst. Evol. Microbiol.">
        <title>The Global Catalogue of Microorganisms (GCM) 10K type strain sequencing project: providing services to taxonomists for standard genome sequencing and annotation.</title>
        <authorList>
            <consortium name="The Broad Institute Genomics Platform"/>
            <consortium name="The Broad Institute Genome Sequencing Center for Infectious Disease"/>
            <person name="Wu L."/>
            <person name="Ma J."/>
        </authorList>
    </citation>
    <scope>NUCLEOTIDE SEQUENCE [LARGE SCALE GENOMIC DNA]</scope>
    <source>
        <strain evidence="5">JCM 17326</strain>
    </source>
</reference>
<proteinExistence type="predicted"/>
<evidence type="ECO:0000259" key="3">
    <source>
        <dbReference type="Pfam" id="PF13828"/>
    </source>
</evidence>
<organism evidence="4 5">
    <name type="scientific">Nonomuraea rosea</name>
    <dbReference type="NCBI Taxonomy" id="638574"/>
    <lineage>
        <taxon>Bacteria</taxon>
        <taxon>Bacillati</taxon>
        <taxon>Actinomycetota</taxon>
        <taxon>Actinomycetes</taxon>
        <taxon>Streptosporangiales</taxon>
        <taxon>Streptosporangiaceae</taxon>
        <taxon>Nonomuraea</taxon>
    </lineage>
</organism>
<name>A0ABP6WJ70_9ACTN</name>
<dbReference type="InterPro" id="IPR025241">
    <property type="entry name" value="DUF4190"/>
</dbReference>
<feature type="compositionally biased region" description="Pro residues" evidence="1">
    <location>
        <begin position="1"/>
        <end position="10"/>
    </location>
</feature>
<keyword evidence="2" id="KW-0812">Transmembrane</keyword>
<comment type="caution">
    <text evidence="4">The sequence shown here is derived from an EMBL/GenBank/DDBJ whole genome shotgun (WGS) entry which is preliminary data.</text>
</comment>
<feature type="transmembrane region" description="Helical" evidence="2">
    <location>
        <begin position="71"/>
        <end position="92"/>
    </location>
</feature>
<dbReference type="Pfam" id="PF13828">
    <property type="entry name" value="DUF4190"/>
    <property type="match status" value="1"/>
</dbReference>
<evidence type="ECO:0000256" key="2">
    <source>
        <dbReference type="SAM" id="Phobius"/>
    </source>
</evidence>
<evidence type="ECO:0000313" key="5">
    <source>
        <dbReference type="Proteomes" id="UP001500630"/>
    </source>
</evidence>